<sequence length="432" mass="48299">MVADVFVLGLDPHNREVLERQADERGYRIHGLLDMERLRSPYGRLEELLDEARAHLDAFPGNVDAVIGFWDFPVCTLVPILCAERGLPSAPLEAVVKCEHKYWSRLAQREATDALPPFAAVPFDAQEPPEGLRYPMWLKPVKSYSSALAFRVTGDREFREALGHIREHAHEIGDPFEEVLRGVELPEAVARAGGTACMAEEEACGEQVTVEGYVHRGRPAVYAIIDSARYPDSSSFLRYSTPSGQPGPVRDRLAEISEAVVYRMGLDNTTFNIEYFCGPDEHDIRLLEVNPRHSQSHSWMTERVDGVPNHDHMVRLALGLEPRLDPGAGEYATAAKWFLRRFTDGVVRTAPGPEDVARMERDVPGTTAKVAVRPGTRLSRMYGQDSYSYELAQVFTAGRGEEDLRRAYELCLARLPFEIEDIGPGTDHAEGD</sequence>
<dbReference type="PANTHER" id="PTHR43585">
    <property type="entry name" value="FUMIPYRROLE BIOSYNTHESIS PROTEIN C"/>
    <property type="match status" value="1"/>
</dbReference>
<keyword evidence="7" id="KW-1185">Reference proteome</keyword>
<dbReference type="Pfam" id="PF13535">
    <property type="entry name" value="ATP-grasp_4"/>
    <property type="match status" value="1"/>
</dbReference>
<evidence type="ECO:0000256" key="3">
    <source>
        <dbReference type="ARBA" id="ARBA00022840"/>
    </source>
</evidence>
<dbReference type="InterPro" id="IPR011761">
    <property type="entry name" value="ATP-grasp"/>
</dbReference>
<dbReference type="PROSITE" id="PS50975">
    <property type="entry name" value="ATP_GRASP"/>
    <property type="match status" value="1"/>
</dbReference>
<name>A0ABT4THK2_9ACTN</name>
<dbReference type="Gene3D" id="3.30.470.20">
    <property type="entry name" value="ATP-grasp fold, B domain"/>
    <property type="match status" value="1"/>
</dbReference>
<gene>
    <name evidence="6" type="ORF">O4U47_06395</name>
</gene>
<accession>A0ABT4THK2</accession>
<evidence type="ECO:0000256" key="2">
    <source>
        <dbReference type="ARBA" id="ARBA00022741"/>
    </source>
</evidence>
<evidence type="ECO:0000256" key="1">
    <source>
        <dbReference type="ARBA" id="ARBA00022598"/>
    </source>
</evidence>
<keyword evidence="3 4" id="KW-0067">ATP-binding</keyword>
<feature type="domain" description="ATP-grasp" evidence="5">
    <location>
        <begin position="105"/>
        <end position="318"/>
    </location>
</feature>
<dbReference type="PANTHER" id="PTHR43585:SF2">
    <property type="entry name" value="ATP-GRASP ENZYME FSQD"/>
    <property type="match status" value="1"/>
</dbReference>
<dbReference type="Proteomes" id="UP001165685">
    <property type="component" value="Unassembled WGS sequence"/>
</dbReference>
<evidence type="ECO:0000256" key="4">
    <source>
        <dbReference type="PROSITE-ProRule" id="PRU00409"/>
    </source>
</evidence>
<dbReference type="EMBL" id="JAQFWP010000008">
    <property type="protein sequence ID" value="MDA2804135.1"/>
    <property type="molecule type" value="Genomic_DNA"/>
</dbReference>
<dbReference type="RefSeq" id="WP_270676662.1">
    <property type="nucleotide sequence ID" value="NZ_JAQFWP010000008.1"/>
</dbReference>
<evidence type="ECO:0000259" key="5">
    <source>
        <dbReference type="PROSITE" id="PS50975"/>
    </source>
</evidence>
<dbReference type="SUPFAM" id="SSF56059">
    <property type="entry name" value="Glutathione synthetase ATP-binding domain-like"/>
    <property type="match status" value="1"/>
</dbReference>
<proteinExistence type="predicted"/>
<evidence type="ECO:0000313" key="7">
    <source>
        <dbReference type="Proteomes" id="UP001165685"/>
    </source>
</evidence>
<keyword evidence="2 4" id="KW-0547">Nucleotide-binding</keyword>
<evidence type="ECO:0000313" key="6">
    <source>
        <dbReference type="EMBL" id="MDA2804135.1"/>
    </source>
</evidence>
<organism evidence="6 7">
    <name type="scientific">Nocardiopsis suaedae</name>
    <dbReference type="NCBI Taxonomy" id="3018444"/>
    <lineage>
        <taxon>Bacteria</taxon>
        <taxon>Bacillati</taxon>
        <taxon>Actinomycetota</taxon>
        <taxon>Actinomycetes</taxon>
        <taxon>Streptosporangiales</taxon>
        <taxon>Nocardiopsidaceae</taxon>
        <taxon>Nocardiopsis</taxon>
    </lineage>
</organism>
<reference evidence="6" key="1">
    <citation type="submission" date="2023-01" db="EMBL/GenBank/DDBJ databases">
        <title>Draft genome sequence of Nocardiopsis sp. LSu2-4 isolated from halophytes.</title>
        <authorList>
            <person name="Duangmal K."/>
            <person name="Chantavorakit T."/>
        </authorList>
    </citation>
    <scope>NUCLEOTIDE SEQUENCE</scope>
    <source>
        <strain evidence="6">LSu2-4</strain>
    </source>
</reference>
<keyword evidence="1" id="KW-0436">Ligase</keyword>
<protein>
    <submittedName>
        <fullName evidence="6">ATP-grasp domain-containing protein</fullName>
    </submittedName>
</protein>
<comment type="caution">
    <text evidence="6">The sequence shown here is derived from an EMBL/GenBank/DDBJ whole genome shotgun (WGS) entry which is preliminary data.</text>
</comment>
<dbReference type="InterPro" id="IPR052032">
    <property type="entry name" value="ATP-dep_AA_Ligase"/>
</dbReference>